<keyword evidence="4" id="KW-1185">Reference proteome</keyword>
<dbReference type="RefSeq" id="WP_212192088.1">
    <property type="nucleotide sequence ID" value="NZ_JAGTAR010000026.1"/>
</dbReference>
<sequence length="236" mass="26846">MHIVAYLKDALSALGELFYPPVCSSCGNHLFKNETEICQMCIRRLPRTYFEKRPYENQVSIMMWGRCRVECGFALFYYRKGERVQQLLHDVKYRGNQKLGVELGKQLGKLINQANPNLFDELIPIPLHPRKKRIRGFNQAEVICNGLAEVLCIPVNSSDVYRKTHTTSQTKKGRFERWQNVEDIFDVANAEQLKNKHLLVVDDVITTGSTLEACINQLTAIEGVKVSVATIACAAL</sequence>
<dbReference type="InterPro" id="IPR000836">
    <property type="entry name" value="PRTase_dom"/>
</dbReference>
<comment type="caution">
    <text evidence="3">The sequence shown here is derived from an EMBL/GenBank/DDBJ whole genome shotgun (WGS) entry which is preliminary data.</text>
</comment>
<dbReference type="InterPro" id="IPR051910">
    <property type="entry name" value="ComF/GntX_DNA_util-trans"/>
</dbReference>
<dbReference type="AlphaFoldDB" id="A0A941F7F2"/>
<name>A0A941F7F2_9BACT</name>
<dbReference type="Gene3D" id="3.40.50.2020">
    <property type="match status" value="1"/>
</dbReference>
<dbReference type="EMBL" id="JAGTAR010000026">
    <property type="protein sequence ID" value="MBR8537064.1"/>
    <property type="molecule type" value="Genomic_DNA"/>
</dbReference>
<protein>
    <submittedName>
        <fullName evidence="3">ComF family protein</fullName>
    </submittedName>
</protein>
<dbReference type="PANTHER" id="PTHR47505:SF1">
    <property type="entry name" value="DNA UTILIZATION PROTEIN YHGH"/>
    <property type="match status" value="1"/>
</dbReference>
<comment type="similarity">
    <text evidence="1">Belongs to the ComF/GntX family.</text>
</comment>
<dbReference type="PANTHER" id="PTHR47505">
    <property type="entry name" value="DNA UTILIZATION PROTEIN YHGH"/>
    <property type="match status" value="1"/>
</dbReference>
<evidence type="ECO:0000313" key="4">
    <source>
        <dbReference type="Proteomes" id="UP000679220"/>
    </source>
</evidence>
<dbReference type="InterPro" id="IPR029057">
    <property type="entry name" value="PRTase-like"/>
</dbReference>
<dbReference type="Pfam" id="PF00156">
    <property type="entry name" value="Pribosyltran"/>
    <property type="match status" value="1"/>
</dbReference>
<proteinExistence type="inferred from homology"/>
<organism evidence="3 4">
    <name type="scientific">Carboxylicivirga sediminis</name>
    <dbReference type="NCBI Taxonomy" id="2006564"/>
    <lineage>
        <taxon>Bacteria</taxon>
        <taxon>Pseudomonadati</taxon>
        <taxon>Bacteroidota</taxon>
        <taxon>Bacteroidia</taxon>
        <taxon>Marinilabiliales</taxon>
        <taxon>Marinilabiliaceae</taxon>
        <taxon>Carboxylicivirga</taxon>
    </lineage>
</organism>
<dbReference type="CDD" id="cd06223">
    <property type="entry name" value="PRTases_typeI"/>
    <property type="match status" value="1"/>
</dbReference>
<accession>A0A941F7F2</accession>
<evidence type="ECO:0000259" key="2">
    <source>
        <dbReference type="Pfam" id="PF00156"/>
    </source>
</evidence>
<evidence type="ECO:0000256" key="1">
    <source>
        <dbReference type="ARBA" id="ARBA00008007"/>
    </source>
</evidence>
<reference evidence="3" key="2">
    <citation type="submission" date="2021-04" db="EMBL/GenBank/DDBJ databases">
        <authorList>
            <person name="Zhang T."/>
            <person name="Zhang Y."/>
            <person name="Lu D."/>
            <person name="Zuo D."/>
            <person name="Du Z."/>
        </authorList>
    </citation>
    <scope>NUCLEOTIDE SEQUENCE</scope>
    <source>
        <strain evidence="3">JR1</strain>
    </source>
</reference>
<dbReference type="Proteomes" id="UP000679220">
    <property type="component" value="Unassembled WGS sequence"/>
</dbReference>
<dbReference type="SUPFAM" id="SSF53271">
    <property type="entry name" value="PRTase-like"/>
    <property type="match status" value="1"/>
</dbReference>
<feature type="domain" description="Phosphoribosyltransferase" evidence="2">
    <location>
        <begin position="143"/>
        <end position="231"/>
    </location>
</feature>
<reference evidence="3" key="1">
    <citation type="journal article" date="2018" name="Int. J. Syst. Evol. Microbiol.">
        <title>Carboxylicivirga sediminis sp. nov., isolated from coastal sediment.</title>
        <authorList>
            <person name="Wang F.Q."/>
            <person name="Ren L.H."/>
            <person name="Zou R.J."/>
            <person name="Sun Y.Z."/>
            <person name="Liu X.J."/>
            <person name="Jiang F."/>
            <person name="Liu L.J."/>
        </authorList>
    </citation>
    <scope>NUCLEOTIDE SEQUENCE</scope>
    <source>
        <strain evidence="3">JR1</strain>
    </source>
</reference>
<gene>
    <name evidence="3" type="ORF">KDU71_15940</name>
</gene>
<evidence type="ECO:0000313" key="3">
    <source>
        <dbReference type="EMBL" id="MBR8537064.1"/>
    </source>
</evidence>